<feature type="compositionally biased region" description="Basic and acidic residues" evidence="1">
    <location>
        <begin position="760"/>
        <end position="784"/>
    </location>
</feature>
<feature type="compositionally biased region" description="Low complexity" evidence="1">
    <location>
        <begin position="409"/>
        <end position="428"/>
    </location>
</feature>
<feature type="compositionally biased region" description="Pro residues" evidence="1">
    <location>
        <begin position="176"/>
        <end position="187"/>
    </location>
</feature>
<evidence type="ECO:0000313" key="4">
    <source>
        <dbReference type="Proteomes" id="UP001583172"/>
    </source>
</evidence>
<feature type="region of interest" description="Disordered" evidence="1">
    <location>
        <begin position="388"/>
        <end position="434"/>
    </location>
</feature>
<dbReference type="Pfam" id="PF24707">
    <property type="entry name" value="Swc3"/>
    <property type="match status" value="1"/>
</dbReference>
<comment type="caution">
    <text evidence="3">The sequence shown here is derived from an EMBL/GenBank/DDBJ whole genome shotgun (WGS) entry which is preliminary data.</text>
</comment>
<dbReference type="Proteomes" id="UP001583172">
    <property type="component" value="Unassembled WGS sequence"/>
</dbReference>
<gene>
    <name evidence="3" type="ORF">VTJ49DRAFT_4179</name>
</gene>
<evidence type="ECO:0000259" key="2">
    <source>
        <dbReference type="Pfam" id="PF24707"/>
    </source>
</evidence>
<feature type="region of interest" description="Disordered" evidence="1">
    <location>
        <begin position="591"/>
        <end position="647"/>
    </location>
</feature>
<protein>
    <recommendedName>
        <fullName evidence="2">SWR1-complex protein 3 domain-containing protein</fullName>
    </recommendedName>
</protein>
<dbReference type="InterPro" id="IPR057558">
    <property type="entry name" value="Swc3_dom"/>
</dbReference>
<name>A0ABR3V5X6_HUMIN</name>
<organism evidence="3 4">
    <name type="scientific">Humicola insolens</name>
    <name type="common">Soft-rot fungus</name>
    <dbReference type="NCBI Taxonomy" id="85995"/>
    <lineage>
        <taxon>Eukaryota</taxon>
        <taxon>Fungi</taxon>
        <taxon>Dikarya</taxon>
        <taxon>Ascomycota</taxon>
        <taxon>Pezizomycotina</taxon>
        <taxon>Sordariomycetes</taxon>
        <taxon>Sordariomycetidae</taxon>
        <taxon>Sordariales</taxon>
        <taxon>Chaetomiaceae</taxon>
        <taxon>Mycothermus</taxon>
    </lineage>
</organism>
<evidence type="ECO:0000313" key="3">
    <source>
        <dbReference type="EMBL" id="KAL1837169.1"/>
    </source>
</evidence>
<feature type="compositionally biased region" description="Low complexity" evidence="1">
    <location>
        <begin position="790"/>
        <end position="808"/>
    </location>
</feature>
<feature type="compositionally biased region" description="Low complexity" evidence="1">
    <location>
        <begin position="199"/>
        <end position="219"/>
    </location>
</feature>
<feature type="region of interest" description="Disordered" evidence="1">
    <location>
        <begin position="758"/>
        <end position="849"/>
    </location>
</feature>
<dbReference type="PANTHER" id="PTHR28108:SF1">
    <property type="entry name" value="SWR1-COMPLEX PROTEIN 3"/>
    <property type="match status" value="1"/>
</dbReference>
<feature type="compositionally biased region" description="Low complexity" evidence="1">
    <location>
        <begin position="271"/>
        <end position="281"/>
    </location>
</feature>
<feature type="compositionally biased region" description="Pro residues" evidence="1">
    <location>
        <begin position="26"/>
        <end position="54"/>
    </location>
</feature>
<evidence type="ECO:0000256" key="1">
    <source>
        <dbReference type="SAM" id="MobiDB-lite"/>
    </source>
</evidence>
<feature type="domain" description="SWR1-complex protein 3" evidence="2">
    <location>
        <begin position="56"/>
        <end position="156"/>
    </location>
</feature>
<keyword evidence="4" id="KW-1185">Reference proteome</keyword>
<dbReference type="EMBL" id="JAZGSY010000321">
    <property type="protein sequence ID" value="KAL1837169.1"/>
    <property type="molecule type" value="Genomic_DNA"/>
</dbReference>
<feature type="region of interest" description="Disordered" evidence="1">
    <location>
        <begin position="1"/>
        <end position="76"/>
    </location>
</feature>
<feature type="compositionally biased region" description="Low complexity" evidence="1">
    <location>
        <begin position="617"/>
        <end position="629"/>
    </location>
</feature>
<proteinExistence type="predicted"/>
<dbReference type="PANTHER" id="PTHR28108">
    <property type="entry name" value="SWR1-COMPLEX PROTEIN 3"/>
    <property type="match status" value="1"/>
</dbReference>
<dbReference type="InterPro" id="IPR037651">
    <property type="entry name" value="Swc3"/>
</dbReference>
<accession>A0ABR3V5X6</accession>
<reference evidence="3 4" key="1">
    <citation type="journal article" date="2024" name="Commun. Biol.">
        <title>Comparative genomic analysis of thermophilic fungi reveals convergent evolutionary adaptations and gene losses.</title>
        <authorList>
            <person name="Steindorff A.S."/>
            <person name="Aguilar-Pontes M.V."/>
            <person name="Robinson A.J."/>
            <person name="Andreopoulos B."/>
            <person name="LaButti K."/>
            <person name="Kuo A."/>
            <person name="Mondo S."/>
            <person name="Riley R."/>
            <person name="Otillar R."/>
            <person name="Haridas S."/>
            <person name="Lipzen A."/>
            <person name="Grimwood J."/>
            <person name="Schmutz J."/>
            <person name="Clum A."/>
            <person name="Reid I.D."/>
            <person name="Moisan M.C."/>
            <person name="Butler G."/>
            <person name="Nguyen T.T.M."/>
            <person name="Dewar K."/>
            <person name="Conant G."/>
            <person name="Drula E."/>
            <person name="Henrissat B."/>
            <person name="Hansel C."/>
            <person name="Singer S."/>
            <person name="Hutchinson M.I."/>
            <person name="de Vries R.P."/>
            <person name="Natvig D.O."/>
            <person name="Powell A.J."/>
            <person name="Tsang A."/>
            <person name="Grigoriev I.V."/>
        </authorList>
    </citation>
    <scope>NUCLEOTIDE SEQUENCE [LARGE SCALE GENOMIC DNA]</scope>
    <source>
        <strain evidence="3 4">CBS 620.91</strain>
    </source>
</reference>
<feature type="region of interest" description="Disordered" evidence="1">
    <location>
        <begin position="150"/>
        <end position="297"/>
    </location>
</feature>
<feature type="compositionally biased region" description="Low complexity" evidence="1">
    <location>
        <begin position="591"/>
        <end position="601"/>
    </location>
</feature>
<sequence length="849" mass="91121">MEKKRKLPPRAAARAEQAAKRRTMTPPQPSETPVSTPAPEPEPMPVEQTPPPLPTSVVPGKPLPIVDSPQPDDLSTTEFQTVTESGVLAESLSRSRQKWTMDGIFEKYWAKPTKKKGVLIEDPNNPPKDSMMKLGQVTITVEPHVFEATMFAVKDPKPPPPPTSERPILQYGPPNGVLPPPSGPSPVPETAMPAPVSEPAKAPVAADPKPSATPSSQNTPQPPTPTPVQTGTQPAPDGPRPAPIPPLASRPVPSPRGMEAVLSPTPSAPLGSQSSTTASSQPPGPGLPPGNMHVPRLRSFDNLGYNVSSEPPLDPNDPVALEVANRAKADPALKQLLWKVANRIALTRELDQLQSLVDSIEADLKRSGVIPHQEGRTMQNVASEISASLRPPAPTGNSPLPSLHPPAPSVNMAPSPAPSAPTSTTKPPMADHPAASDPIILMLAEKASADPMLRELMRRVAQGAAPKHELERFQAIVEAVTAESKRTGVTAPPSADKLVVDGRTVQYFANEVSAILGIVLRSNPKQTGASLRPPVGSDPLVVSLVREALDDPRTREMVDRLATKKPFFSDPTDLKRVLENLHSKLVKDMYPQQAPASSTASPAPPKPGGIPNGHAAPSPSTTQPGTPQTALRSKGPPPPPPKPDISAIVFEFAGGSGDRYLFPKFSILEYVPVPQGQQVIASFLLVRKGSQAEYPMADPALDYYQPLTIRLFTPSGRHLENLARVVAPQEEVRRYMNDVMTRMTRAEYILLAMRLPRPGARAEEEGEGEKVGREKEKDKGKENALPEAATPQQQQQKQTPTTLKQSQLDVLWTKKAVSKPAVKETTPGHGRDAADEQYQSFIASVSRKE</sequence>
<feature type="compositionally biased region" description="Pro residues" evidence="1">
    <location>
        <begin position="236"/>
        <end position="254"/>
    </location>
</feature>